<dbReference type="PANTHER" id="PTHR31973:SF195">
    <property type="entry name" value="MUDR FAMILY TRANSPOSASE"/>
    <property type="match status" value="1"/>
</dbReference>
<evidence type="ECO:0000313" key="7">
    <source>
        <dbReference type="Proteomes" id="UP000078387"/>
    </source>
</evidence>
<reference evidence="6 7" key="1">
    <citation type="submission" date="2016-05" db="EMBL/GenBank/DDBJ databases">
        <title>First whole genome sequencing of Entamoeba histolytica HM1:IMSS-clone-6.</title>
        <authorList>
            <person name="Mukherjee Avik.K."/>
            <person name="Izumyama S."/>
            <person name="Nakada-Tsukui K."/>
            <person name="Nozaki T."/>
        </authorList>
    </citation>
    <scope>NUCLEOTIDE SEQUENCE [LARGE SCALE GENOMIC DNA]</scope>
    <source>
        <strain evidence="6 7">HM1:IMSS clone 6</strain>
    </source>
</reference>
<name>A0A175JHU9_ENTHI</name>
<keyword evidence="2 4" id="KW-0863">Zinc-finger</keyword>
<sequence>MMSYDEKLEVNGVWPSKSALKAAVIANGVANPNDRRYWKVIRSSKEYLSLTCCFAVQCNCPAILRASRSSKLPGRPWVVREVCLKHGNGCKGKTPKKFFGTDFIKSVLPPELLLGTSTEVAKYLEEKSGLSVARRTISRLQKGSKPKIERISQVVMEFLRKNPGSSASIQGQMVRIVFGVIKNVLPYLQHSLISSDICLNNGYHMVIISGMDGERQPLPLCFALALQNIDVWEFVYEGLQDILGDGQDSITKTISNIHLSNESIYKFELNDSDTTMTKTLCNIINTISSLFESRRRQIQFTNSKLVNWLNKDIEWKIEGASQIECYGEFPLYYTKTSVPLCIDLKKKTCSCGEFQRTGTPCIHAVSVIHHLLHEDYEQYVDPCYFASSLKKTYLLPVVPISFSAIKQNEERKRVCEESSEDLLTKRKIQSPITFSNEVNFN</sequence>
<dbReference type="Proteomes" id="UP000078387">
    <property type="component" value="Unassembled WGS sequence"/>
</dbReference>
<organism evidence="6 7">
    <name type="scientific">Entamoeba histolytica</name>
    <dbReference type="NCBI Taxonomy" id="5759"/>
    <lineage>
        <taxon>Eukaryota</taxon>
        <taxon>Amoebozoa</taxon>
        <taxon>Evosea</taxon>
        <taxon>Archamoebae</taxon>
        <taxon>Mastigamoebida</taxon>
        <taxon>Entamoebidae</taxon>
        <taxon>Entamoeba</taxon>
    </lineage>
</organism>
<comment type="caution">
    <text evidence="6">The sequence shown here is derived from an EMBL/GenBank/DDBJ whole genome shotgun (WGS) entry which is preliminary data.</text>
</comment>
<evidence type="ECO:0000256" key="2">
    <source>
        <dbReference type="ARBA" id="ARBA00022771"/>
    </source>
</evidence>
<dbReference type="EMBL" id="BDEQ01000001">
    <property type="protein sequence ID" value="GAT92993.1"/>
    <property type="molecule type" value="Genomic_DNA"/>
</dbReference>
<keyword evidence="1" id="KW-0479">Metal-binding</keyword>
<dbReference type="Pfam" id="PF04434">
    <property type="entry name" value="SWIM"/>
    <property type="match status" value="1"/>
</dbReference>
<evidence type="ECO:0000256" key="3">
    <source>
        <dbReference type="ARBA" id="ARBA00022833"/>
    </source>
</evidence>
<protein>
    <recommendedName>
        <fullName evidence="5">SWIM-type domain-containing protein</fullName>
    </recommendedName>
</protein>
<dbReference type="VEuPathDB" id="AmoebaDB:EHI5A_138610"/>
<dbReference type="InterPro" id="IPR006564">
    <property type="entry name" value="Znf_PMZ"/>
</dbReference>
<dbReference type="GO" id="GO:0008270">
    <property type="term" value="F:zinc ion binding"/>
    <property type="evidence" value="ECO:0007669"/>
    <property type="project" value="UniProtKB-KW"/>
</dbReference>
<accession>A0A175JHU9</accession>
<keyword evidence="3" id="KW-0862">Zinc</keyword>
<dbReference type="VEuPathDB" id="AmoebaDB:EHI8A_092510"/>
<dbReference type="PROSITE" id="PS50966">
    <property type="entry name" value="ZF_SWIM"/>
    <property type="match status" value="1"/>
</dbReference>
<evidence type="ECO:0000259" key="5">
    <source>
        <dbReference type="PROSITE" id="PS50966"/>
    </source>
</evidence>
<dbReference type="VEuPathDB" id="AmoebaDB:KM1_165600"/>
<proteinExistence type="predicted"/>
<dbReference type="AlphaFoldDB" id="A0A175JHU9"/>
<dbReference type="SMART" id="SM00575">
    <property type="entry name" value="ZnF_PMZ"/>
    <property type="match status" value="1"/>
</dbReference>
<dbReference type="InterPro" id="IPR007527">
    <property type="entry name" value="Znf_SWIM"/>
</dbReference>
<evidence type="ECO:0000313" key="6">
    <source>
        <dbReference type="EMBL" id="GAT92993.1"/>
    </source>
</evidence>
<evidence type="ECO:0000256" key="4">
    <source>
        <dbReference type="PROSITE-ProRule" id="PRU00325"/>
    </source>
</evidence>
<dbReference type="VEuPathDB" id="AmoebaDB:EHI7A_087410"/>
<dbReference type="VEuPathDB" id="AmoebaDB:EHI_155630"/>
<feature type="domain" description="SWIM-type" evidence="5">
    <location>
        <begin position="338"/>
        <end position="372"/>
    </location>
</feature>
<gene>
    <name evidence="6" type="ORF">CL6EHI_155630</name>
</gene>
<dbReference type="PANTHER" id="PTHR31973">
    <property type="entry name" value="POLYPROTEIN, PUTATIVE-RELATED"/>
    <property type="match status" value="1"/>
</dbReference>
<dbReference type="eggNOG" id="ENOG502RFIC">
    <property type="taxonomic scope" value="Eukaryota"/>
</dbReference>
<evidence type="ECO:0000256" key="1">
    <source>
        <dbReference type="ARBA" id="ARBA00022723"/>
    </source>
</evidence>